<name>A0A0A9BZY6_ARUDO</name>
<organism evidence="1">
    <name type="scientific">Arundo donax</name>
    <name type="common">Giant reed</name>
    <name type="synonym">Donax arundinaceus</name>
    <dbReference type="NCBI Taxonomy" id="35708"/>
    <lineage>
        <taxon>Eukaryota</taxon>
        <taxon>Viridiplantae</taxon>
        <taxon>Streptophyta</taxon>
        <taxon>Embryophyta</taxon>
        <taxon>Tracheophyta</taxon>
        <taxon>Spermatophyta</taxon>
        <taxon>Magnoliopsida</taxon>
        <taxon>Liliopsida</taxon>
        <taxon>Poales</taxon>
        <taxon>Poaceae</taxon>
        <taxon>PACMAD clade</taxon>
        <taxon>Arundinoideae</taxon>
        <taxon>Arundineae</taxon>
        <taxon>Arundo</taxon>
    </lineage>
</organism>
<proteinExistence type="predicted"/>
<dbReference type="AlphaFoldDB" id="A0A0A9BZY6"/>
<protein>
    <submittedName>
        <fullName evidence="1">Uncharacterized protein</fullName>
    </submittedName>
</protein>
<evidence type="ECO:0000313" key="1">
    <source>
        <dbReference type="EMBL" id="JAD64842.1"/>
    </source>
</evidence>
<reference evidence="1" key="1">
    <citation type="submission" date="2014-09" db="EMBL/GenBank/DDBJ databases">
        <authorList>
            <person name="Magalhaes I.L.F."/>
            <person name="Oliveira U."/>
            <person name="Santos F.R."/>
            <person name="Vidigal T.H.D.A."/>
            <person name="Brescovit A.D."/>
            <person name="Santos A.J."/>
        </authorList>
    </citation>
    <scope>NUCLEOTIDE SEQUENCE</scope>
    <source>
        <tissue evidence="1">Shoot tissue taken approximately 20 cm above the soil surface</tissue>
    </source>
</reference>
<reference evidence="1" key="2">
    <citation type="journal article" date="2015" name="Data Brief">
        <title>Shoot transcriptome of the giant reed, Arundo donax.</title>
        <authorList>
            <person name="Barrero R.A."/>
            <person name="Guerrero F.D."/>
            <person name="Moolhuijzen P."/>
            <person name="Goolsby J.A."/>
            <person name="Tidwell J."/>
            <person name="Bellgard S.E."/>
            <person name="Bellgard M.I."/>
        </authorList>
    </citation>
    <scope>NUCLEOTIDE SEQUENCE</scope>
    <source>
        <tissue evidence="1">Shoot tissue taken approximately 20 cm above the soil surface</tissue>
    </source>
</reference>
<dbReference type="EMBL" id="GBRH01233053">
    <property type="protein sequence ID" value="JAD64842.1"/>
    <property type="molecule type" value="Transcribed_RNA"/>
</dbReference>
<sequence length="35" mass="4397">MRKANLQTCHRCQNYLWCISQFVKLFFVNYECDFF</sequence>
<accession>A0A0A9BZY6</accession>